<keyword evidence="5" id="KW-0472">Membrane</keyword>
<dbReference type="SUPFAM" id="SSF53822">
    <property type="entry name" value="Periplasmic binding protein-like I"/>
    <property type="match status" value="1"/>
</dbReference>
<proteinExistence type="predicted"/>
<evidence type="ECO:0000259" key="8">
    <source>
        <dbReference type="Pfam" id="PF01094"/>
    </source>
</evidence>
<dbReference type="Pfam" id="PF01094">
    <property type="entry name" value="ANF_receptor"/>
    <property type="match status" value="1"/>
</dbReference>
<sequence length="158" mass="18111">VKVKSLSRVNMFVEGFHDAILLYVLALREVLRAGYSKKDGGKIIQQTWNRTFEGIAGQVSIDANGDRYGDFSVIAMTDTEAGTQEVIGDYFGKEGRFEMRPNVKYPWGPLKLRIDETRMVEHTNSSPCKACKFRDLIRSVFHHLQYPYNTGVIQWLLF</sequence>
<dbReference type="GO" id="GO:0016941">
    <property type="term" value="F:natriuretic peptide receptor activity"/>
    <property type="evidence" value="ECO:0007669"/>
    <property type="project" value="TreeGrafter"/>
</dbReference>
<dbReference type="PRINTS" id="PR00255">
    <property type="entry name" value="NATPEPTIDER"/>
</dbReference>
<accession>A0A8C2RUU8</accession>
<dbReference type="GO" id="GO:0007165">
    <property type="term" value="P:signal transduction"/>
    <property type="evidence" value="ECO:0007669"/>
    <property type="project" value="TreeGrafter"/>
</dbReference>
<keyword evidence="7" id="KW-0325">Glycoprotein</keyword>
<evidence type="ECO:0000256" key="6">
    <source>
        <dbReference type="ARBA" id="ARBA00023170"/>
    </source>
</evidence>
<evidence type="ECO:0000313" key="9">
    <source>
        <dbReference type="Ensembl" id="ENSCHIP00010034133.1"/>
    </source>
</evidence>
<dbReference type="InterPro" id="IPR001170">
    <property type="entry name" value="ANPR/GUC"/>
</dbReference>
<dbReference type="GO" id="GO:0017046">
    <property type="term" value="F:peptide hormone binding"/>
    <property type="evidence" value="ECO:0007669"/>
    <property type="project" value="TreeGrafter"/>
</dbReference>
<name>A0A8C2RUU8_CAPHI</name>
<keyword evidence="2" id="KW-0812">Transmembrane</keyword>
<evidence type="ECO:0000256" key="2">
    <source>
        <dbReference type="ARBA" id="ARBA00022692"/>
    </source>
</evidence>
<dbReference type="InterPro" id="IPR028082">
    <property type="entry name" value="Peripla_BP_I"/>
</dbReference>
<organism evidence="9">
    <name type="scientific">Capra hircus</name>
    <name type="common">Goat</name>
    <dbReference type="NCBI Taxonomy" id="9925"/>
    <lineage>
        <taxon>Eukaryota</taxon>
        <taxon>Metazoa</taxon>
        <taxon>Chordata</taxon>
        <taxon>Craniata</taxon>
        <taxon>Vertebrata</taxon>
        <taxon>Euteleostomi</taxon>
        <taxon>Mammalia</taxon>
        <taxon>Eutheria</taxon>
        <taxon>Laurasiatheria</taxon>
        <taxon>Artiodactyla</taxon>
        <taxon>Ruminantia</taxon>
        <taxon>Pecora</taxon>
        <taxon>Bovidae</taxon>
        <taxon>Caprinae</taxon>
        <taxon>Capra</taxon>
    </lineage>
</organism>
<comment type="subcellular location">
    <subcellularLocation>
        <location evidence="1">Membrane</location>
        <topology evidence="1">Single-pass type I membrane protein</topology>
    </subcellularLocation>
</comment>
<dbReference type="InterPro" id="IPR052612">
    <property type="entry name" value="ANP_Clearance_Receptor"/>
</dbReference>
<reference evidence="9" key="2">
    <citation type="submission" date="2025-08" db="UniProtKB">
        <authorList>
            <consortium name="Ensembl"/>
        </authorList>
    </citation>
    <scope>IDENTIFICATION</scope>
</reference>
<dbReference type="Ensembl" id="ENSCHIT00010048050.1">
    <property type="protein sequence ID" value="ENSCHIP00010034133.1"/>
    <property type="gene ID" value="ENSCHIG00010024953.1"/>
</dbReference>
<keyword evidence="4" id="KW-1133">Transmembrane helix</keyword>
<keyword evidence="6" id="KW-0675">Receptor</keyword>
<dbReference type="PANTHER" id="PTHR44755">
    <property type="entry name" value="NATRIURETIC PEPTIDE RECEPTOR 3-RELATED"/>
    <property type="match status" value="1"/>
</dbReference>
<feature type="domain" description="Receptor ligand binding region" evidence="8">
    <location>
        <begin position="7"/>
        <end position="78"/>
    </location>
</feature>
<evidence type="ECO:0000256" key="7">
    <source>
        <dbReference type="ARBA" id="ARBA00023180"/>
    </source>
</evidence>
<dbReference type="AlphaFoldDB" id="A0A8C2RUU8"/>
<evidence type="ECO:0000256" key="5">
    <source>
        <dbReference type="ARBA" id="ARBA00023136"/>
    </source>
</evidence>
<protein>
    <recommendedName>
        <fullName evidence="8">Receptor ligand binding region domain-containing protein</fullName>
    </recommendedName>
</protein>
<dbReference type="PANTHER" id="PTHR44755:SF1">
    <property type="entry name" value="ATRIAL NATRIURETIC PEPTIDE RECEPTOR 3"/>
    <property type="match status" value="1"/>
</dbReference>
<evidence type="ECO:0000256" key="4">
    <source>
        <dbReference type="ARBA" id="ARBA00022989"/>
    </source>
</evidence>
<evidence type="ECO:0000256" key="1">
    <source>
        <dbReference type="ARBA" id="ARBA00004479"/>
    </source>
</evidence>
<evidence type="ECO:0000256" key="3">
    <source>
        <dbReference type="ARBA" id="ARBA00022729"/>
    </source>
</evidence>
<dbReference type="GO" id="GO:0016020">
    <property type="term" value="C:membrane"/>
    <property type="evidence" value="ECO:0007669"/>
    <property type="project" value="UniProtKB-SubCell"/>
</dbReference>
<keyword evidence="3" id="KW-0732">Signal</keyword>
<dbReference type="InterPro" id="IPR001828">
    <property type="entry name" value="ANF_lig-bd_rcpt"/>
</dbReference>
<reference evidence="9" key="1">
    <citation type="submission" date="2019-03" db="EMBL/GenBank/DDBJ databases">
        <title>Genome sequencing and reference-guided assembly of Black Bengal Goat (Capra hircus).</title>
        <authorList>
            <person name="Siddiki A.Z."/>
            <person name="Baten A."/>
            <person name="Billah M."/>
            <person name="Alam M.A.U."/>
            <person name="Shawrob K.S.M."/>
            <person name="Saha S."/>
            <person name="Chowdhury M."/>
            <person name="Rahman A.H."/>
            <person name="Stear M."/>
            <person name="Miah G."/>
            <person name="Das G.B."/>
            <person name="Hossain M.M."/>
            <person name="Kumkum M."/>
            <person name="Islam M.S."/>
            <person name="Mollah A.M."/>
            <person name="Ahsan A."/>
            <person name="Tusar F."/>
            <person name="Khan M.K.I."/>
        </authorList>
    </citation>
    <scope>NUCLEOTIDE SEQUENCE [LARGE SCALE GENOMIC DNA]</scope>
</reference>
<dbReference type="Gene3D" id="3.40.50.2300">
    <property type="match status" value="1"/>
</dbReference>